<dbReference type="InterPro" id="IPR036890">
    <property type="entry name" value="HATPase_C_sf"/>
</dbReference>
<keyword evidence="7 16" id="KW-0812">Transmembrane</keyword>
<dbReference type="InterPro" id="IPR000014">
    <property type="entry name" value="PAS"/>
</dbReference>
<evidence type="ECO:0000313" key="21">
    <source>
        <dbReference type="Proteomes" id="UP000590511"/>
    </source>
</evidence>
<feature type="domain" description="PAS" evidence="18">
    <location>
        <begin position="344"/>
        <end position="380"/>
    </location>
</feature>
<keyword evidence="11 16" id="KW-1133">Transmembrane helix</keyword>
<dbReference type="FunFam" id="3.30.565.10:FF:000006">
    <property type="entry name" value="Sensor histidine kinase WalK"/>
    <property type="match status" value="1"/>
</dbReference>
<dbReference type="Gene3D" id="1.10.287.130">
    <property type="match status" value="1"/>
</dbReference>
<dbReference type="Proteomes" id="UP000631312">
    <property type="component" value="Unassembled WGS sequence"/>
</dbReference>
<keyword evidence="10" id="KW-0067">ATP-binding</keyword>
<evidence type="ECO:0000256" key="5">
    <source>
        <dbReference type="ARBA" id="ARBA00022553"/>
    </source>
</evidence>
<keyword evidence="15" id="KW-0175">Coiled coil</keyword>
<evidence type="ECO:0000256" key="8">
    <source>
        <dbReference type="ARBA" id="ARBA00022741"/>
    </source>
</evidence>
<comment type="catalytic activity">
    <reaction evidence="1">
        <text>ATP + protein L-histidine = ADP + protein N-phospho-L-histidine.</text>
        <dbReference type="EC" id="2.7.13.3"/>
    </reaction>
</comment>
<proteinExistence type="predicted"/>
<evidence type="ECO:0000256" key="7">
    <source>
        <dbReference type="ARBA" id="ARBA00022692"/>
    </source>
</evidence>
<evidence type="ECO:0000256" key="2">
    <source>
        <dbReference type="ARBA" id="ARBA00004141"/>
    </source>
</evidence>
<dbReference type="GO" id="GO:0000155">
    <property type="term" value="F:phosphorelay sensor kinase activity"/>
    <property type="evidence" value="ECO:0007669"/>
    <property type="project" value="InterPro"/>
</dbReference>
<reference evidence="20 21" key="1">
    <citation type="submission" date="2020-08" db="EMBL/GenBank/DDBJ databases">
        <title>Sequencing the genomes of 1000 actinobacteria strains.</title>
        <authorList>
            <person name="Klenk H.-P."/>
        </authorList>
    </citation>
    <scope>NUCLEOTIDE SEQUENCE [LARGE SCALE GENOMIC DNA]</scope>
    <source>
        <strain evidence="20 21">DSM 43150</strain>
    </source>
</reference>
<dbReference type="Proteomes" id="UP000590511">
    <property type="component" value="Unassembled WGS sequence"/>
</dbReference>
<dbReference type="GO" id="GO:0000156">
    <property type="term" value="F:phosphorelay response regulator activity"/>
    <property type="evidence" value="ECO:0007669"/>
    <property type="project" value="TreeGrafter"/>
</dbReference>
<dbReference type="GO" id="GO:0005524">
    <property type="term" value="F:ATP binding"/>
    <property type="evidence" value="ECO:0007669"/>
    <property type="project" value="UniProtKB-KW"/>
</dbReference>
<dbReference type="PRINTS" id="PR00344">
    <property type="entry name" value="BCTRLSENSOR"/>
</dbReference>
<evidence type="ECO:0000259" key="17">
    <source>
        <dbReference type="PROSITE" id="PS50109"/>
    </source>
</evidence>
<evidence type="ECO:0000256" key="16">
    <source>
        <dbReference type="SAM" id="Phobius"/>
    </source>
</evidence>
<comment type="subcellular location">
    <subcellularLocation>
        <location evidence="3">Cell membrane</location>
    </subcellularLocation>
    <subcellularLocation>
        <location evidence="2">Membrane</location>
        <topology evidence="2">Multi-pass membrane protein</topology>
    </subcellularLocation>
</comment>
<dbReference type="SUPFAM" id="SSF55785">
    <property type="entry name" value="PYP-like sensor domain (PAS domain)"/>
    <property type="match status" value="1"/>
</dbReference>
<dbReference type="EMBL" id="JACHNC010000001">
    <property type="protein sequence ID" value="MBB4746197.1"/>
    <property type="molecule type" value="Genomic_DNA"/>
</dbReference>
<evidence type="ECO:0000256" key="3">
    <source>
        <dbReference type="ARBA" id="ARBA00004236"/>
    </source>
</evidence>
<protein>
    <recommendedName>
        <fullName evidence="14">Sensor-like histidine kinase SenX3</fullName>
        <ecNumber evidence="4">2.7.13.3</ecNumber>
    </recommendedName>
</protein>
<comment type="caution">
    <text evidence="20">The sequence shown here is derived from an EMBL/GenBank/DDBJ whole genome shotgun (WGS) entry which is preliminary data.</text>
</comment>
<evidence type="ECO:0000256" key="15">
    <source>
        <dbReference type="SAM" id="Coils"/>
    </source>
</evidence>
<feature type="transmembrane region" description="Helical" evidence="16">
    <location>
        <begin position="123"/>
        <end position="144"/>
    </location>
</feature>
<dbReference type="InterPro" id="IPR003594">
    <property type="entry name" value="HATPase_dom"/>
</dbReference>
<evidence type="ECO:0000313" key="19">
    <source>
        <dbReference type="EMBL" id="GIE41405.1"/>
    </source>
</evidence>
<feature type="transmembrane region" description="Helical" evidence="16">
    <location>
        <begin position="290"/>
        <end position="309"/>
    </location>
</feature>
<feature type="transmembrane region" description="Helical" evidence="16">
    <location>
        <begin position="57"/>
        <end position="75"/>
    </location>
</feature>
<dbReference type="Gene3D" id="3.30.565.10">
    <property type="entry name" value="Histidine kinase-like ATPase, C-terminal domain"/>
    <property type="match status" value="1"/>
</dbReference>
<evidence type="ECO:0000256" key="1">
    <source>
        <dbReference type="ARBA" id="ARBA00000085"/>
    </source>
</evidence>
<gene>
    <name evidence="19" type="ORF">Alo02nite_43030</name>
    <name evidence="20" type="ORF">BJ964_000358</name>
</gene>
<accession>A0A7W7H9S5</accession>
<evidence type="ECO:0000256" key="4">
    <source>
        <dbReference type="ARBA" id="ARBA00012438"/>
    </source>
</evidence>
<dbReference type="PROSITE" id="PS50109">
    <property type="entry name" value="HIS_KIN"/>
    <property type="match status" value="1"/>
</dbReference>
<feature type="transmembrane region" description="Helical" evidence="16">
    <location>
        <begin position="81"/>
        <end position="102"/>
    </location>
</feature>
<evidence type="ECO:0000256" key="10">
    <source>
        <dbReference type="ARBA" id="ARBA00022840"/>
    </source>
</evidence>
<dbReference type="InterPro" id="IPR005467">
    <property type="entry name" value="His_kinase_dom"/>
</dbReference>
<evidence type="ECO:0000313" key="22">
    <source>
        <dbReference type="Proteomes" id="UP000631312"/>
    </source>
</evidence>
<dbReference type="SUPFAM" id="SSF47384">
    <property type="entry name" value="Homodimeric domain of signal transducing histidine kinase"/>
    <property type="match status" value="1"/>
</dbReference>
<dbReference type="CDD" id="cd00075">
    <property type="entry name" value="HATPase"/>
    <property type="match status" value="1"/>
</dbReference>
<dbReference type="EC" id="2.7.13.3" evidence="4"/>
<dbReference type="GO" id="GO:0007234">
    <property type="term" value="P:osmosensory signaling via phosphorelay pathway"/>
    <property type="evidence" value="ECO:0007669"/>
    <property type="project" value="TreeGrafter"/>
</dbReference>
<feature type="transmembrane region" description="Helical" evidence="16">
    <location>
        <begin position="211"/>
        <end position="227"/>
    </location>
</feature>
<dbReference type="InterPro" id="IPR004358">
    <property type="entry name" value="Sig_transdc_His_kin-like_C"/>
</dbReference>
<evidence type="ECO:0000256" key="12">
    <source>
        <dbReference type="ARBA" id="ARBA00023012"/>
    </source>
</evidence>
<dbReference type="SMART" id="SM00388">
    <property type="entry name" value="HisKA"/>
    <property type="match status" value="1"/>
</dbReference>
<dbReference type="InterPro" id="IPR035965">
    <property type="entry name" value="PAS-like_dom_sf"/>
</dbReference>
<evidence type="ECO:0000313" key="20">
    <source>
        <dbReference type="EMBL" id="MBB4746197.1"/>
    </source>
</evidence>
<evidence type="ECO:0000256" key="6">
    <source>
        <dbReference type="ARBA" id="ARBA00022679"/>
    </source>
</evidence>
<dbReference type="InterPro" id="IPR003661">
    <property type="entry name" value="HisK_dim/P_dom"/>
</dbReference>
<dbReference type="Gene3D" id="3.30.450.20">
    <property type="entry name" value="PAS domain"/>
    <property type="match status" value="1"/>
</dbReference>
<reference evidence="19 22" key="2">
    <citation type="submission" date="2021-01" db="EMBL/GenBank/DDBJ databases">
        <title>Whole genome shotgun sequence of Actinoplanes lobatus NBRC 12513.</title>
        <authorList>
            <person name="Komaki H."/>
            <person name="Tamura T."/>
        </authorList>
    </citation>
    <scope>NUCLEOTIDE SEQUENCE [LARGE SCALE GENOMIC DNA]</scope>
    <source>
        <strain evidence="19 22">NBRC 12513</strain>
    </source>
</reference>
<sequence>MSYRRSLARTALFALAYTAAVLLGRQTAIEPGGVGLAWPAAGVSAMWFCAQRRARARWADVVALPVALLATTAVTTTPAPYAALGFGLAGVTEAMVFSRLLSWWGPNLWGAGGAEPLRRPRDLWGFLAAAVGGSLCGAGLGVVNERIFQGSLDWSHFTLYLTRHTASILIVGSAGLFAGSALAVLRDRHGSAGGWWRDHLRTLTGTPPWRSAEYVVIVVGTTCAYMIGFGNTAHLPLAFPLLSWTVLVAIRLSTPFLLLHNMAIAGIAVHYTLAGTGPFARIAGPLTQGIIVQLFLVLVTVVGLALALARDERNVLLAELAAEKAELAREKTELAAQQMLTAAHADLLSAIIDSMADGLAVIEPDGRVSLRNPAFTQLLGGSGHPEPGSRFGLFRLDGTRYGDDDLGSLRALARQDVPERDALIRRPGLPDGRIVRTTATPLLRRDGTRSTVVLLHDVTAERRHRDELTNFAGVVAHDLLNPLASVDGWTTAAADALSDLPAHPSLDQARTDLTRSGRAAARMRGLIDGLLAYATAREAALAPAPVDLAAVVADIAEARTDAAGAVGALEPRFTIGELPPVQVDPVLLRQLLDNLIGNAIKYTAAGNRPALTITAHRDGNMVEIRIADNGIGIPKGQHDAIFGNFHRAHCDGGYHGTGLGLAICKRIVERHHGTITATDNPDGGSCFILSLPAALDTAPPTMLRPRMTLPQ</sequence>
<dbReference type="PANTHER" id="PTHR42878">
    <property type="entry name" value="TWO-COMPONENT HISTIDINE KINASE"/>
    <property type="match status" value="1"/>
</dbReference>
<keyword evidence="6" id="KW-0808">Transferase</keyword>
<keyword evidence="22" id="KW-1185">Reference proteome</keyword>
<dbReference type="InterPro" id="IPR013656">
    <property type="entry name" value="PAS_4"/>
</dbReference>
<dbReference type="SMART" id="SM00387">
    <property type="entry name" value="HATPase_c"/>
    <property type="match status" value="1"/>
</dbReference>
<keyword evidence="5" id="KW-0597">Phosphoprotein</keyword>
<dbReference type="InterPro" id="IPR050351">
    <property type="entry name" value="BphY/WalK/GraS-like"/>
</dbReference>
<evidence type="ECO:0000256" key="14">
    <source>
        <dbReference type="ARBA" id="ARBA00039401"/>
    </source>
</evidence>
<keyword evidence="9 20" id="KW-0418">Kinase</keyword>
<dbReference type="GO" id="GO:0030295">
    <property type="term" value="F:protein kinase activator activity"/>
    <property type="evidence" value="ECO:0007669"/>
    <property type="project" value="TreeGrafter"/>
</dbReference>
<dbReference type="RefSeq" id="WP_188119021.1">
    <property type="nucleotide sequence ID" value="NZ_BOMP01000070.1"/>
</dbReference>
<feature type="transmembrane region" description="Helical" evidence="16">
    <location>
        <begin position="34"/>
        <end position="50"/>
    </location>
</feature>
<dbReference type="CDD" id="cd00082">
    <property type="entry name" value="HisKA"/>
    <property type="match status" value="1"/>
</dbReference>
<evidence type="ECO:0000256" key="13">
    <source>
        <dbReference type="ARBA" id="ARBA00023136"/>
    </source>
</evidence>
<dbReference type="InterPro" id="IPR036097">
    <property type="entry name" value="HisK_dim/P_sf"/>
</dbReference>
<organism evidence="20 21">
    <name type="scientific">Actinoplanes lobatus</name>
    <dbReference type="NCBI Taxonomy" id="113568"/>
    <lineage>
        <taxon>Bacteria</taxon>
        <taxon>Bacillati</taxon>
        <taxon>Actinomycetota</taxon>
        <taxon>Actinomycetes</taxon>
        <taxon>Micromonosporales</taxon>
        <taxon>Micromonosporaceae</taxon>
        <taxon>Actinoplanes</taxon>
    </lineage>
</organism>
<dbReference type="PANTHER" id="PTHR42878:SF7">
    <property type="entry name" value="SENSOR HISTIDINE KINASE GLRK"/>
    <property type="match status" value="1"/>
</dbReference>
<dbReference type="Pfam" id="PF08448">
    <property type="entry name" value="PAS_4"/>
    <property type="match status" value="1"/>
</dbReference>
<dbReference type="EMBL" id="BOMP01000070">
    <property type="protein sequence ID" value="GIE41405.1"/>
    <property type="molecule type" value="Genomic_DNA"/>
</dbReference>
<name>A0A7W7H9S5_9ACTN</name>
<keyword evidence="8" id="KW-0547">Nucleotide-binding</keyword>
<evidence type="ECO:0000256" key="11">
    <source>
        <dbReference type="ARBA" id="ARBA00022989"/>
    </source>
</evidence>
<dbReference type="AlphaFoldDB" id="A0A7W7H9S5"/>
<dbReference type="Pfam" id="PF02518">
    <property type="entry name" value="HATPase_c"/>
    <property type="match status" value="1"/>
</dbReference>
<keyword evidence="13 16" id="KW-0472">Membrane</keyword>
<dbReference type="SUPFAM" id="SSF55874">
    <property type="entry name" value="ATPase domain of HSP90 chaperone/DNA topoisomerase II/histidine kinase"/>
    <property type="match status" value="1"/>
</dbReference>
<dbReference type="GO" id="GO:0005886">
    <property type="term" value="C:plasma membrane"/>
    <property type="evidence" value="ECO:0007669"/>
    <property type="project" value="UniProtKB-SubCell"/>
</dbReference>
<feature type="transmembrane region" description="Helical" evidence="16">
    <location>
        <begin position="164"/>
        <end position="185"/>
    </location>
</feature>
<feature type="coiled-coil region" evidence="15">
    <location>
        <begin position="306"/>
        <end position="337"/>
    </location>
</feature>
<feature type="domain" description="Histidine kinase" evidence="17">
    <location>
        <begin position="474"/>
        <end position="695"/>
    </location>
</feature>
<keyword evidence="12" id="KW-0902">Two-component regulatory system</keyword>
<dbReference type="PROSITE" id="PS50112">
    <property type="entry name" value="PAS"/>
    <property type="match status" value="1"/>
</dbReference>
<evidence type="ECO:0000256" key="9">
    <source>
        <dbReference type="ARBA" id="ARBA00022777"/>
    </source>
</evidence>
<evidence type="ECO:0000259" key="18">
    <source>
        <dbReference type="PROSITE" id="PS50112"/>
    </source>
</evidence>